<organism evidence="1 2">
    <name type="scientific">Cetraspora pellucida</name>
    <dbReference type="NCBI Taxonomy" id="1433469"/>
    <lineage>
        <taxon>Eukaryota</taxon>
        <taxon>Fungi</taxon>
        <taxon>Fungi incertae sedis</taxon>
        <taxon>Mucoromycota</taxon>
        <taxon>Glomeromycotina</taxon>
        <taxon>Glomeromycetes</taxon>
        <taxon>Diversisporales</taxon>
        <taxon>Gigasporaceae</taxon>
        <taxon>Cetraspora</taxon>
    </lineage>
</organism>
<comment type="caution">
    <text evidence="1">The sequence shown here is derived from an EMBL/GenBank/DDBJ whole genome shotgun (WGS) entry which is preliminary data.</text>
</comment>
<reference evidence="1" key="1">
    <citation type="submission" date="2021-06" db="EMBL/GenBank/DDBJ databases">
        <authorList>
            <person name="Kallberg Y."/>
            <person name="Tangrot J."/>
            <person name="Rosling A."/>
        </authorList>
    </citation>
    <scope>NUCLEOTIDE SEQUENCE</scope>
    <source>
        <strain evidence="1">28 12/20/2015</strain>
    </source>
</reference>
<keyword evidence="2" id="KW-1185">Reference proteome</keyword>
<name>A0ACA9R5B8_9GLOM</name>
<evidence type="ECO:0000313" key="1">
    <source>
        <dbReference type="EMBL" id="CAG8777884.1"/>
    </source>
</evidence>
<evidence type="ECO:0000313" key="2">
    <source>
        <dbReference type="Proteomes" id="UP000789366"/>
    </source>
</evidence>
<feature type="non-terminal residue" evidence="1">
    <location>
        <position position="1"/>
    </location>
</feature>
<dbReference type="EMBL" id="CAJVPW010058298">
    <property type="protein sequence ID" value="CAG8777884.1"/>
    <property type="molecule type" value="Genomic_DNA"/>
</dbReference>
<protein>
    <submittedName>
        <fullName evidence="1">13718_t:CDS:1</fullName>
    </submittedName>
</protein>
<accession>A0ACA9R5B8</accession>
<sequence>RNRLPLMPIRTCSVNISQKKTPSTSKEMKPCYYLSIFDIIWNILNNPSLYNTLYFGPEIEVEDKNKYWHGDLWAELPLLGQDKIIINQKSQLWLVDQYLAEGGIIVETNKIIKRINISIVRTSN</sequence>
<proteinExistence type="predicted"/>
<feature type="non-terminal residue" evidence="1">
    <location>
        <position position="124"/>
    </location>
</feature>
<dbReference type="Proteomes" id="UP000789366">
    <property type="component" value="Unassembled WGS sequence"/>
</dbReference>
<gene>
    <name evidence="1" type="ORF">SPELUC_LOCUS16189</name>
</gene>